<feature type="region of interest" description="Disordered" evidence="1">
    <location>
        <begin position="99"/>
        <end position="123"/>
    </location>
</feature>
<dbReference type="Proteomes" id="UP001500013">
    <property type="component" value="Unassembled WGS sequence"/>
</dbReference>
<feature type="compositionally biased region" description="Basic residues" evidence="1">
    <location>
        <begin position="99"/>
        <end position="113"/>
    </location>
</feature>
<evidence type="ECO:0000256" key="1">
    <source>
        <dbReference type="SAM" id="MobiDB-lite"/>
    </source>
</evidence>
<comment type="caution">
    <text evidence="2">The sequence shown here is derived from an EMBL/GenBank/DDBJ whole genome shotgun (WGS) entry which is preliminary data.</text>
</comment>
<evidence type="ECO:0000313" key="3">
    <source>
        <dbReference type="Proteomes" id="UP001500013"/>
    </source>
</evidence>
<gene>
    <name evidence="2" type="ORF">GCM10009817_32180</name>
</gene>
<evidence type="ECO:0000313" key="2">
    <source>
        <dbReference type="EMBL" id="GAA1988171.1"/>
    </source>
</evidence>
<protein>
    <submittedName>
        <fullName evidence="2">Uncharacterized protein</fullName>
    </submittedName>
</protein>
<dbReference type="RefSeq" id="WP_344064782.1">
    <property type="nucleotide sequence ID" value="NZ_BAAAPU010000009.1"/>
</dbReference>
<keyword evidence="3" id="KW-1185">Reference proteome</keyword>
<dbReference type="EMBL" id="BAAAPU010000009">
    <property type="protein sequence ID" value="GAA1988171.1"/>
    <property type="molecule type" value="Genomic_DNA"/>
</dbReference>
<organism evidence="2 3">
    <name type="scientific">Terrabacter lapilli</name>
    <dbReference type="NCBI Taxonomy" id="436231"/>
    <lineage>
        <taxon>Bacteria</taxon>
        <taxon>Bacillati</taxon>
        <taxon>Actinomycetota</taxon>
        <taxon>Actinomycetes</taxon>
        <taxon>Micrococcales</taxon>
        <taxon>Intrasporangiaceae</taxon>
        <taxon>Terrabacter</taxon>
    </lineage>
</organism>
<accession>A0ABN2SKA2</accession>
<proteinExistence type="predicted"/>
<name>A0ABN2SKA2_9MICO</name>
<sequence>MPVPSRRPFRVGTVTDPATGRRTVDPPLCITAWDLRSGRYRRLLRGVYVGATTPVTPLVMDEAGLLVAGPDSVVSQQTAARVWGGVVPDDGLVHVTCPRRPRGSGMKSHRPKPGQRGTSVRGIPVTTPASTFVDLSDELGLVDLVVLGDSLVRAGCVLVVVRSKDVYRTPARTLGRIVAAMRARGMRVPRLSDEWRRHFPRLPEDVAVPA</sequence>
<reference evidence="2 3" key="1">
    <citation type="journal article" date="2019" name="Int. J. Syst. Evol. Microbiol.">
        <title>The Global Catalogue of Microorganisms (GCM) 10K type strain sequencing project: providing services to taxonomists for standard genome sequencing and annotation.</title>
        <authorList>
            <consortium name="The Broad Institute Genomics Platform"/>
            <consortium name="The Broad Institute Genome Sequencing Center for Infectious Disease"/>
            <person name="Wu L."/>
            <person name="Ma J."/>
        </authorList>
    </citation>
    <scope>NUCLEOTIDE SEQUENCE [LARGE SCALE GENOMIC DNA]</scope>
    <source>
        <strain evidence="2 3">JCM 15628</strain>
    </source>
</reference>